<protein>
    <recommendedName>
        <fullName evidence="4">Protein kinase domain-containing protein</fullName>
    </recommendedName>
</protein>
<comment type="caution">
    <text evidence="5">The sequence shown here is derived from an EMBL/GenBank/DDBJ whole genome shotgun (WGS) entry which is preliminary data.</text>
</comment>
<dbReference type="GO" id="GO:0005524">
    <property type="term" value="F:ATP binding"/>
    <property type="evidence" value="ECO:0007669"/>
    <property type="project" value="UniProtKB-KW"/>
</dbReference>
<organism evidence="5 6">
    <name type="scientific">Trapa natans</name>
    <name type="common">Water chestnut</name>
    <dbReference type="NCBI Taxonomy" id="22666"/>
    <lineage>
        <taxon>Eukaryota</taxon>
        <taxon>Viridiplantae</taxon>
        <taxon>Streptophyta</taxon>
        <taxon>Embryophyta</taxon>
        <taxon>Tracheophyta</taxon>
        <taxon>Spermatophyta</taxon>
        <taxon>Magnoliopsida</taxon>
        <taxon>eudicotyledons</taxon>
        <taxon>Gunneridae</taxon>
        <taxon>Pentapetalae</taxon>
        <taxon>rosids</taxon>
        <taxon>malvids</taxon>
        <taxon>Myrtales</taxon>
        <taxon>Lythraceae</taxon>
        <taxon>Trapa</taxon>
    </lineage>
</organism>
<keyword evidence="2" id="KW-0547">Nucleotide-binding</keyword>
<dbReference type="GO" id="GO:0004674">
    <property type="term" value="F:protein serine/threonine kinase activity"/>
    <property type="evidence" value="ECO:0007669"/>
    <property type="project" value="UniProtKB-KW"/>
</dbReference>
<dbReference type="PROSITE" id="PS50011">
    <property type="entry name" value="PROTEIN_KINASE_DOM"/>
    <property type="match status" value="1"/>
</dbReference>
<proteinExistence type="predicted"/>
<dbReference type="EMBL" id="JAXQNO010000010">
    <property type="protein sequence ID" value="KAK4789736.1"/>
    <property type="molecule type" value="Genomic_DNA"/>
</dbReference>
<dbReference type="Proteomes" id="UP001346149">
    <property type="component" value="Unassembled WGS sequence"/>
</dbReference>
<keyword evidence="6" id="KW-1185">Reference proteome</keyword>
<evidence type="ECO:0000256" key="1">
    <source>
        <dbReference type="ARBA" id="ARBA00022527"/>
    </source>
</evidence>
<keyword evidence="1" id="KW-0723">Serine/threonine-protein kinase</keyword>
<dbReference type="SUPFAM" id="SSF56112">
    <property type="entry name" value="Protein kinase-like (PK-like)"/>
    <property type="match status" value="1"/>
</dbReference>
<keyword evidence="3" id="KW-0067">ATP-binding</keyword>
<evidence type="ECO:0000313" key="6">
    <source>
        <dbReference type="Proteomes" id="UP001346149"/>
    </source>
</evidence>
<dbReference type="InterPro" id="IPR000719">
    <property type="entry name" value="Prot_kinase_dom"/>
</dbReference>
<feature type="domain" description="Protein kinase" evidence="4">
    <location>
        <begin position="1"/>
        <end position="82"/>
    </location>
</feature>
<evidence type="ECO:0000256" key="2">
    <source>
        <dbReference type="ARBA" id="ARBA00022741"/>
    </source>
</evidence>
<sequence length="82" mass="9060">MQAKIGDFGLSRVFTTDTDSHILTRSAGTPGYLDLEFHMYESLNTKSDVYSLGIILLELITGHPAIIRGVRGSNHIVDWVTP</sequence>
<evidence type="ECO:0000259" key="4">
    <source>
        <dbReference type="PROSITE" id="PS50011"/>
    </source>
</evidence>
<gene>
    <name evidence="5" type="ORF">SAY86_017040</name>
</gene>
<dbReference type="AlphaFoldDB" id="A0AAN7R712"/>
<evidence type="ECO:0000313" key="5">
    <source>
        <dbReference type="EMBL" id="KAK4789736.1"/>
    </source>
</evidence>
<keyword evidence="1" id="KW-0808">Transferase</keyword>
<dbReference type="Pfam" id="PF00069">
    <property type="entry name" value="Pkinase"/>
    <property type="match status" value="1"/>
</dbReference>
<keyword evidence="1" id="KW-0418">Kinase</keyword>
<reference evidence="5 6" key="1">
    <citation type="journal article" date="2023" name="Hortic Res">
        <title>Pangenome of water caltrop reveals structural variations and asymmetric subgenome divergence after allopolyploidization.</title>
        <authorList>
            <person name="Zhang X."/>
            <person name="Chen Y."/>
            <person name="Wang L."/>
            <person name="Yuan Y."/>
            <person name="Fang M."/>
            <person name="Shi L."/>
            <person name="Lu R."/>
            <person name="Comes H.P."/>
            <person name="Ma Y."/>
            <person name="Chen Y."/>
            <person name="Huang G."/>
            <person name="Zhou Y."/>
            <person name="Zheng Z."/>
            <person name="Qiu Y."/>
        </authorList>
    </citation>
    <scope>NUCLEOTIDE SEQUENCE [LARGE SCALE GENOMIC DNA]</scope>
    <source>
        <strain evidence="5">F231</strain>
    </source>
</reference>
<dbReference type="PANTHER" id="PTHR47989:SF61">
    <property type="entry name" value="PROTEIN KINASE DOMAIN-CONTAINING PROTEIN"/>
    <property type="match status" value="1"/>
</dbReference>
<accession>A0AAN7R712</accession>
<evidence type="ECO:0000256" key="3">
    <source>
        <dbReference type="ARBA" id="ARBA00022840"/>
    </source>
</evidence>
<name>A0AAN7R712_TRANT</name>
<dbReference type="Gene3D" id="1.10.510.10">
    <property type="entry name" value="Transferase(Phosphotransferase) domain 1"/>
    <property type="match status" value="1"/>
</dbReference>
<dbReference type="InterPro" id="IPR011009">
    <property type="entry name" value="Kinase-like_dom_sf"/>
</dbReference>
<dbReference type="PANTHER" id="PTHR47989">
    <property type="entry name" value="OS01G0750732 PROTEIN"/>
    <property type="match status" value="1"/>
</dbReference>